<organism evidence="1 2">
    <name type="scientific">Bauhinia variegata</name>
    <name type="common">Purple orchid tree</name>
    <name type="synonym">Phanera variegata</name>
    <dbReference type="NCBI Taxonomy" id="167791"/>
    <lineage>
        <taxon>Eukaryota</taxon>
        <taxon>Viridiplantae</taxon>
        <taxon>Streptophyta</taxon>
        <taxon>Embryophyta</taxon>
        <taxon>Tracheophyta</taxon>
        <taxon>Spermatophyta</taxon>
        <taxon>Magnoliopsida</taxon>
        <taxon>eudicotyledons</taxon>
        <taxon>Gunneridae</taxon>
        <taxon>Pentapetalae</taxon>
        <taxon>rosids</taxon>
        <taxon>fabids</taxon>
        <taxon>Fabales</taxon>
        <taxon>Fabaceae</taxon>
        <taxon>Cercidoideae</taxon>
        <taxon>Cercideae</taxon>
        <taxon>Bauhiniinae</taxon>
        <taxon>Bauhinia</taxon>
    </lineage>
</organism>
<proteinExistence type="predicted"/>
<name>A0ACB9Q9L5_BAUVA</name>
<accession>A0ACB9Q9L5</accession>
<evidence type="ECO:0000313" key="1">
    <source>
        <dbReference type="EMBL" id="KAI4357779.1"/>
    </source>
</evidence>
<keyword evidence="2" id="KW-1185">Reference proteome</keyword>
<protein>
    <submittedName>
        <fullName evidence="1">Uncharacterized protein</fullName>
    </submittedName>
</protein>
<dbReference type="EMBL" id="CM039426">
    <property type="protein sequence ID" value="KAI4357779.1"/>
    <property type="molecule type" value="Genomic_DNA"/>
</dbReference>
<gene>
    <name evidence="1" type="ORF">L6164_001705</name>
</gene>
<dbReference type="Proteomes" id="UP000828941">
    <property type="component" value="Chromosome 1"/>
</dbReference>
<evidence type="ECO:0000313" key="2">
    <source>
        <dbReference type="Proteomes" id="UP000828941"/>
    </source>
</evidence>
<reference evidence="1 2" key="1">
    <citation type="journal article" date="2022" name="DNA Res.">
        <title>Chromosomal-level genome assembly of the orchid tree Bauhinia variegata (Leguminosae; Cercidoideae) supports the allotetraploid origin hypothesis of Bauhinia.</title>
        <authorList>
            <person name="Zhong Y."/>
            <person name="Chen Y."/>
            <person name="Zheng D."/>
            <person name="Pang J."/>
            <person name="Liu Y."/>
            <person name="Luo S."/>
            <person name="Meng S."/>
            <person name="Qian L."/>
            <person name="Wei D."/>
            <person name="Dai S."/>
            <person name="Zhou R."/>
        </authorList>
    </citation>
    <scope>NUCLEOTIDE SEQUENCE [LARGE SCALE GENOMIC DNA]</scope>
    <source>
        <strain evidence="1">BV-YZ2020</strain>
    </source>
</reference>
<sequence length="270" mass="30390">MASVSILASVIFSQLVILLSAQDSNCPSSFQCGDLGVIEFPFTDAEHSDCGLFVIHGCESNDPNLVKYIQFNNISELFQVTVVGESFVSVRDYRFQKELLSRNCDAFARRRSLPLINSALVSFHFEYKTTEMIRCNHTVNATILASYYFSNYTSCPAYDLYFGHYCDLYFEKTHIKECSKVQLRIQNPDNITDPFSSVAAEIPIRVQVSYDCNKCHYERGGQCRLDTKGQFFCAGDSKGKSVIIPAAGDAFCLIYHVRLINSLLRNIGSC</sequence>
<comment type="caution">
    <text evidence="1">The sequence shown here is derived from an EMBL/GenBank/DDBJ whole genome shotgun (WGS) entry which is preliminary data.</text>
</comment>